<keyword evidence="11" id="KW-0012">Acyltransferase</keyword>
<evidence type="ECO:0000256" key="7">
    <source>
        <dbReference type="ARBA" id="ARBA00023136"/>
    </source>
</evidence>
<name>A0A4R8INM1_9GAMM</name>
<dbReference type="GO" id="GO:0005886">
    <property type="term" value="C:plasma membrane"/>
    <property type="evidence" value="ECO:0007669"/>
    <property type="project" value="UniProtKB-SubCell"/>
</dbReference>
<dbReference type="InterPro" id="IPR003811">
    <property type="entry name" value="G3P_acylTferase_PlsY"/>
</dbReference>
<protein>
    <recommendedName>
        <fullName evidence="10">Glycerol-3-phosphate acyltransferase</fullName>
    </recommendedName>
    <alternativeName>
        <fullName evidence="10">Acyl-PO4 G3P acyltransferase</fullName>
    </alternativeName>
    <alternativeName>
        <fullName evidence="10">Acyl-phosphate--glycerol-3-phosphate acyltransferase</fullName>
    </alternativeName>
    <alternativeName>
        <fullName evidence="10">G3P acyltransferase</fullName>
        <shortName evidence="10">GPAT</shortName>
        <ecNumber evidence="10">2.3.1.275</ecNumber>
    </alternativeName>
    <alternativeName>
        <fullName evidence="10">Lysophosphatidic acid synthase</fullName>
        <shortName evidence="10">LPA synthase</shortName>
    </alternativeName>
</protein>
<evidence type="ECO:0000256" key="6">
    <source>
        <dbReference type="ARBA" id="ARBA00023098"/>
    </source>
</evidence>
<feature type="transmembrane region" description="Helical" evidence="10">
    <location>
        <begin position="82"/>
        <end position="99"/>
    </location>
</feature>
<comment type="catalytic activity">
    <reaction evidence="10">
        <text>an acyl phosphate + sn-glycerol 3-phosphate = a 1-acyl-sn-glycero-3-phosphate + phosphate</text>
        <dbReference type="Rhea" id="RHEA:34075"/>
        <dbReference type="ChEBI" id="CHEBI:43474"/>
        <dbReference type="ChEBI" id="CHEBI:57597"/>
        <dbReference type="ChEBI" id="CHEBI:57970"/>
        <dbReference type="ChEBI" id="CHEBI:59918"/>
        <dbReference type="EC" id="2.3.1.275"/>
    </reaction>
</comment>
<organism evidence="11 12">
    <name type="scientific">Thiohalophilus thiocyanatoxydans</name>
    <dbReference type="NCBI Taxonomy" id="381308"/>
    <lineage>
        <taxon>Bacteria</taxon>
        <taxon>Pseudomonadati</taxon>
        <taxon>Pseudomonadota</taxon>
        <taxon>Gammaproteobacteria</taxon>
        <taxon>Thiohalomonadales</taxon>
        <taxon>Thiohalophilaceae</taxon>
        <taxon>Thiohalophilus</taxon>
    </lineage>
</organism>
<dbReference type="GO" id="GO:0008654">
    <property type="term" value="P:phospholipid biosynthetic process"/>
    <property type="evidence" value="ECO:0007669"/>
    <property type="project" value="UniProtKB-UniRule"/>
</dbReference>
<dbReference type="SMART" id="SM01207">
    <property type="entry name" value="G3P_acyltransf"/>
    <property type="match status" value="1"/>
</dbReference>
<dbReference type="AlphaFoldDB" id="A0A4R8INM1"/>
<comment type="function">
    <text evidence="10">Catalyzes the transfer of an acyl group from acyl-phosphate (acyl-PO(4)) to glycerol-3-phosphate (G3P) to form lysophosphatidic acid (LPA). This enzyme utilizes acyl-phosphate as fatty acyl donor, but not acyl-CoA or acyl-ACP.</text>
</comment>
<dbReference type="HAMAP" id="MF_01043">
    <property type="entry name" value="PlsY"/>
    <property type="match status" value="1"/>
</dbReference>
<dbReference type="Proteomes" id="UP000294914">
    <property type="component" value="Unassembled WGS sequence"/>
</dbReference>
<evidence type="ECO:0000256" key="8">
    <source>
        <dbReference type="ARBA" id="ARBA00023209"/>
    </source>
</evidence>
<dbReference type="EMBL" id="SOQX01000009">
    <property type="protein sequence ID" value="TDX98165.1"/>
    <property type="molecule type" value="Genomic_DNA"/>
</dbReference>
<dbReference type="UniPathway" id="UPA00085"/>
<accession>A0A4R8INM1</accession>
<evidence type="ECO:0000256" key="10">
    <source>
        <dbReference type="HAMAP-Rule" id="MF_01043"/>
    </source>
</evidence>
<evidence type="ECO:0000313" key="12">
    <source>
        <dbReference type="Proteomes" id="UP000294914"/>
    </source>
</evidence>
<dbReference type="PANTHER" id="PTHR30309">
    <property type="entry name" value="INNER MEMBRANE PROTEIN YGIH"/>
    <property type="match status" value="1"/>
</dbReference>
<feature type="transmembrane region" description="Helical" evidence="10">
    <location>
        <begin position="153"/>
        <end position="178"/>
    </location>
</feature>
<dbReference type="RefSeq" id="WP_134085192.1">
    <property type="nucleotide sequence ID" value="NZ_SOQX01000009.1"/>
</dbReference>
<evidence type="ECO:0000256" key="3">
    <source>
        <dbReference type="ARBA" id="ARBA00022679"/>
    </source>
</evidence>
<feature type="transmembrane region" description="Helical" evidence="10">
    <location>
        <begin position="6"/>
        <end position="28"/>
    </location>
</feature>
<evidence type="ECO:0000256" key="4">
    <source>
        <dbReference type="ARBA" id="ARBA00022692"/>
    </source>
</evidence>
<keyword evidence="1 10" id="KW-1003">Cell membrane</keyword>
<evidence type="ECO:0000313" key="11">
    <source>
        <dbReference type="EMBL" id="TDX98165.1"/>
    </source>
</evidence>
<comment type="subunit">
    <text evidence="10">Probably interacts with PlsX.</text>
</comment>
<comment type="pathway">
    <text evidence="10">Lipid metabolism; phospholipid metabolism.</text>
</comment>
<dbReference type="EC" id="2.3.1.275" evidence="10"/>
<comment type="subcellular location">
    <subcellularLocation>
        <location evidence="10">Cell membrane</location>
        <topology evidence="10">Multi-pass membrane protein</topology>
    </subcellularLocation>
</comment>
<dbReference type="PANTHER" id="PTHR30309:SF0">
    <property type="entry name" value="GLYCEROL-3-PHOSPHATE ACYLTRANSFERASE-RELATED"/>
    <property type="match status" value="1"/>
</dbReference>
<sequence>MDIIDYTLIAGAYLLGSLSSAIIVCKLAGLPDPRGQGSGNPGATNVLRLGSRKAAAVTLLGDMLKGLLPVLLAVTLQVSPPVLGLVGFAAFVGHLYPVFFQFRGGKGVATLLGVLFGFNLWAGLATAATWLFIAKGLKISSLSALVAMALAPLFVWLFAGAQWALILATLAMVVLSFWRHRSNIARLVKGEESLIGKS</sequence>
<dbReference type="NCBIfam" id="TIGR00023">
    <property type="entry name" value="glycerol-3-phosphate 1-O-acyltransferase PlsY"/>
    <property type="match status" value="1"/>
</dbReference>
<evidence type="ECO:0000256" key="5">
    <source>
        <dbReference type="ARBA" id="ARBA00022989"/>
    </source>
</evidence>
<comment type="similarity">
    <text evidence="10">Belongs to the PlsY family.</text>
</comment>
<dbReference type="OrthoDB" id="9777124at2"/>
<gene>
    <name evidence="10" type="primary">plsY</name>
    <name evidence="11" type="ORF">EDC23_2649</name>
</gene>
<keyword evidence="2 10" id="KW-0444">Lipid biosynthesis</keyword>
<evidence type="ECO:0000256" key="1">
    <source>
        <dbReference type="ARBA" id="ARBA00022475"/>
    </source>
</evidence>
<dbReference type="Pfam" id="PF02660">
    <property type="entry name" value="G3P_acyltransf"/>
    <property type="match status" value="1"/>
</dbReference>
<keyword evidence="12" id="KW-1185">Reference proteome</keyword>
<comment type="caution">
    <text evidence="11">The sequence shown here is derived from an EMBL/GenBank/DDBJ whole genome shotgun (WGS) entry which is preliminary data.</text>
</comment>
<evidence type="ECO:0000256" key="9">
    <source>
        <dbReference type="ARBA" id="ARBA00023264"/>
    </source>
</evidence>
<keyword evidence="5 10" id="KW-1133">Transmembrane helix</keyword>
<keyword evidence="4 10" id="KW-0812">Transmembrane</keyword>
<keyword evidence="7 10" id="KW-0472">Membrane</keyword>
<keyword evidence="9 10" id="KW-1208">Phospholipid metabolism</keyword>
<dbReference type="GO" id="GO:0043772">
    <property type="term" value="F:acyl-phosphate glycerol-3-phosphate acyltransferase activity"/>
    <property type="evidence" value="ECO:0007669"/>
    <property type="project" value="UniProtKB-UniRule"/>
</dbReference>
<keyword evidence="6 10" id="KW-0443">Lipid metabolism</keyword>
<proteinExistence type="inferred from homology"/>
<keyword evidence="8 10" id="KW-0594">Phospholipid biosynthesis</keyword>
<keyword evidence="3 10" id="KW-0808">Transferase</keyword>
<evidence type="ECO:0000256" key="2">
    <source>
        <dbReference type="ARBA" id="ARBA00022516"/>
    </source>
</evidence>
<reference evidence="11 12" key="1">
    <citation type="submission" date="2019-03" db="EMBL/GenBank/DDBJ databases">
        <title>Genomic Encyclopedia of Type Strains, Phase IV (KMG-IV): sequencing the most valuable type-strain genomes for metagenomic binning, comparative biology and taxonomic classification.</title>
        <authorList>
            <person name="Goeker M."/>
        </authorList>
    </citation>
    <scope>NUCLEOTIDE SEQUENCE [LARGE SCALE GENOMIC DNA]</scope>
    <source>
        <strain evidence="11 12">DSM 16326</strain>
    </source>
</reference>
<feature type="transmembrane region" description="Helical" evidence="10">
    <location>
        <begin position="111"/>
        <end position="133"/>
    </location>
</feature>